<organism evidence="2 3">
    <name type="scientific">Miscanthus lutarioriparius</name>
    <dbReference type="NCBI Taxonomy" id="422564"/>
    <lineage>
        <taxon>Eukaryota</taxon>
        <taxon>Viridiplantae</taxon>
        <taxon>Streptophyta</taxon>
        <taxon>Embryophyta</taxon>
        <taxon>Tracheophyta</taxon>
        <taxon>Spermatophyta</taxon>
        <taxon>Magnoliopsida</taxon>
        <taxon>Liliopsida</taxon>
        <taxon>Poales</taxon>
        <taxon>Poaceae</taxon>
        <taxon>PACMAD clade</taxon>
        <taxon>Panicoideae</taxon>
        <taxon>Andropogonodae</taxon>
        <taxon>Andropogoneae</taxon>
        <taxon>Saccharinae</taxon>
        <taxon>Miscanthus</taxon>
    </lineage>
</organism>
<dbReference type="EMBL" id="CAJGYO010000009">
    <property type="protein sequence ID" value="CAD6254562.1"/>
    <property type="molecule type" value="Genomic_DNA"/>
</dbReference>
<comment type="caution">
    <text evidence="2">The sequence shown here is derived from an EMBL/GenBank/DDBJ whole genome shotgun (WGS) entry which is preliminary data.</text>
</comment>
<evidence type="ECO:0000313" key="2">
    <source>
        <dbReference type="EMBL" id="CAD6254562.1"/>
    </source>
</evidence>
<sequence length="99" mass="11108">MAAAASHILGTTAAPRISDRGGNLNSHRQWGSCDGTAGEKRDKSLMMLRERGRSAPRYFVEEVMPGVDETDLYRTWVPTSATWSPQEQNTPLENMLRRM</sequence>
<evidence type="ECO:0000313" key="3">
    <source>
        <dbReference type="Proteomes" id="UP000604825"/>
    </source>
</evidence>
<gene>
    <name evidence="2" type="ORF">NCGR_LOCUS38165</name>
</gene>
<proteinExistence type="predicted"/>
<evidence type="ECO:0000256" key="1">
    <source>
        <dbReference type="SAM" id="MobiDB-lite"/>
    </source>
</evidence>
<accession>A0A811QEP1</accession>
<dbReference type="Proteomes" id="UP000604825">
    <property type="component" value="Unassembled WGS sequence"/>
</dbReference>
<feature type="region of interest" description="Disordered" evidence="1">
    <location>
        <begin position="1"/>
        <end position="43"/>
    </location>
</feature>
<dbReference type="AlphaFoldDB" id="A0A811QEP1"/>
<reference evidence="2" key="1">
    <citation type="submission" date="2020-10" db="EMBL/GenBank/DDBJ databases">
        <authorList>
            <person name="Han B."/>
            <person name="Lu T."/>
            <person name="Zhao Q."/>
            <person name="Huang X."/>
            <person name="Zhao Y."/>
        </authorList>
    </citation>
    <scope>NUCLEOTIDE SEQUENCE</scope>
</reference>
<protein>
    <submittedName>
        <fullName evidence="2">Uncharacterized protein</fullName>
    </submittedName>
</protein>
<dbReference type="OrthoDB" id="674531at2759"/>
<name>A0A811QEP1_9POAL</name>
<keyword evidence="3" id="KW-1185">Reference proteome</keyword>